<evidence type="ECO:0000313" key="1">
    <source>
        <dbReference type="EMBL" id="RJP58137.1"/>
    </source>
</evidence>
<sequence>MRIMQLGNSAARPFKNGFNVSYLADLTIWTTTPQYLLMETPPSIMNQLAQADIDLSFIKWVYLSHQHGDHTLGLPMILVSEYARRSTKKWNVILQESMKQKIIELVLIAYPELEDYLEKQVAFHTIPDGKPFSLRITPEHTISTVYGTHGVPSTAIRVDGNNKSLVYSGDTGVSDAIAELAKKTDILIHEAGAGTVLPDQKLSPNHTCAVEAGKIAHQAAVKKLWLTHLDNNHHDFINRCIQLAANQCSMPVATEQDFVWITI</sequence>
<dbReference type="SUPFAM" id="SSF56281">
    <property type="entry name" value="Metallo-hydrolase/oxidoreductase"/>
    <property type="match status" value="1"/>
</dbReference>
<dbReference type="Pfam" id="PF23023">
    <property type="entry name" value="Anti-Pycsar_Apyc1"/>
    <property type="match status" value="1"/>
</dbReference>
<dbReference type="CDD" id="cd16272">
    <property type="entry name" value="RNaseZ_MBL-fold"/>
    <property type="match status" value="1"/>
</dbReference>
<reference evidence="1 2" key="1">
    <citation type="journal article" date="2017" name="ISME J.">
        <title>Energy and carbon metabolisms in a deep terrestrial subsurface fluid microbial community.</title>
        <authorList>
            <person name="Momper L."/>
            <person name="Jungbluth S.P."/>
            <person name="Lee M.D."/>
            <person name="Amend J.P."/>
        </authorList>
    </citation>
    <scope>NUCLEOTIDE SEQUENCE [LARGE SCALE GENOMIC DNA]</scope>
    <source>
        <strain evidence="1">SURF_26</strain>
    </source>
</reference>
<gene>
    <name evidence="1" type="ORF">C4541_08900</name>
</gene>
<dbReference type="EMBL" id="QZJZ01000071">
    <property type="protein sequence ID" value="RJP58137.1"/>
    <property type="molecule type" value="Genomic_DNA"/>
</dbReference>
<comment type="caution">
    <text evidence="1">The sequence shown here is derived from an EMBL/GenBank/DDBJ whole genome shotgun (WGS) entry which is preliminary data.</text>
</comment>
<evidence type="ECO:0000313" key="2">
    <source>
        <dbReference type="Proteomes" id="UP000266426"/>
    </source>
</evidence>
<organism evidence="1 2">
    <name type="scientific">Candidatus Auribacter fodinae</name>
    <dbReference type="NCBI Taxonomy" id="2093366"/>
    <lineage>
        <taxon>Bacteria</taxon>
        <taxon>Pseudomonadati</taxon>
        <taxon>Candidatus Auribacterota</taxon>
        <taxon>Candidatus Auribacteria</taxon>
        <taxon>Candidatus Auribacterales</taxon>
        <taxon>Candidatus Auribacteraceae</taxon>
        <taxon>Candidatus Auribacter</taxon>
    </lineage>
</organism>
<dbReference type="PANTHER" id="PTHR46018:SF4">
    <property type="entry name" value="METALLO-HYDROLASE YHFI-RELATED"/>
    <property type="match status" value="1"/>
</dbReference>
<accession>A0A3A4R5Q4</accession>
<dbReference type="PANTHER" id="PTHR46018">
    <property type="entry name" value="ZINC PHOSPHODIESTERASE ELAC PROTEIN 1"/>
    <property type="match status" value="1"/>
</dbReference>
<dbReference type="Gene3D" id="3.60.15.10">
    <property type="entry name" value="Ribonuclease Z/Hydroxyacylglutathione hydrolase-like"/>
    <property type="match status" value="1"/>
</dbReference>
<dbReference type="InterPro" id="IPR036866">
    <property type="entry name" value="RibonucZ/Hydroxyglut_hydro"/>
</dbReference>
<name>A0A3A4R5Q4_9BACT</name>
<protein>
    <submittedName>
        <fullName evidence="1">Ribonuclease Z</fullName>
    </submittedName>
</protein>
<proteinExistence type="predicted"/>
<dbReference type="Proteomes" id="UP000266426">
    <property type="component" value="Unassembled WGS sequence"/>
</dbReference>
<dbReference type="AlphaFoldDB" id="A0A3A4R5Q4"/>
<dbReference type="GO" id="GO:0042781">
    <property type="term" value="F:3'-tRNA processing endoribonuclease activity"/>
    <property type="evidence" value="ECO:0007669"/>
    <property type="project" value="TreeGrafter"/>
</dbReference>